<evidence type="ECO:0000256" key="6">
    <source>
        <dbReference type="SAM" id="Phobius"/>
    </source>
</evidence>
<keyword evidence="4 6" id="KW-0472">Membrane</keyword>
<protein>
    <recommendedName>
        <fullName evidence="8">Cell division protein CrgA</fullName>
    </recommendedName>
</protein>
<keyword evidence="2 6" id="KW-0812">Transmembrane</keyword>
<keyword evidence="1" id="KW-1003">Cell membrane</keyword>
<gene>
    <name evidence="7" type="ORF">MNBD_ACTINO02-59</name>
</gene>
<evidence type="ECO:0000256" key="3">
    <source>
        <dbReference type="ARBA" id="ARBA00022989"/>
    </source>
</evidence>
<feature type="region of interest" description="Disordered" evidence="5">
    <location>
        <begin position="1"/>
        <end position="29"/>
    </location>
</feature>
<sequence length="83" mass="8867">MPVSKGRKSANKRPAPPPTKDPVKSKGPSPQWYVTTMFGTMGLGAIIIVVNYMAFVPGTPRNTLLLGGLALIGVGFAMTMDYR</sequence>
<evidence type="ECO:0000256" key="5">
    <source>
        <dbReference type="SAM" id="MobiDB-lite"/>
    </source>
</evidence>
<evidence type="ECO:0000256" key="4">
    <source>
        <dbReference type="ARBA" id="ARBA00023136"/>
    </source>
</evidence>
<keyword evidence="3 6" id="KW-1133">Transmembrane helix</keyword>
<evidence type="ECO:0000313" key="7">
    <source>
        <dbReference type="EMBL" id="VAW08857.1"/>
    </source>
</evidence>
<feature type="compositionally biased region" description="Basic residues" evidence="5">
    <location>
        <begin position="1"/>
        <end position="11"/>
    </location>
</feature>
<feature type="transmembrane region" description="Helical" evidence="6">
    <location>
        <begin position="32"/>
        <end position="56"/>
    </location>
</feature>
<name>A0A3B0T680_9ZZZZ</name>
<proteinExistence type="predicted"/>
<dbReference type="AlphaFoldDB" id="A0A3B0T680"/>
<dbReference type="Pfam" id="PF06781">
    <property type="entry name" value="CrgA"/>
    <property type="match status" value="1"/>
</dbReference>
<dbReference type="EMBL" id="UOEK01000500">
    <property type="protein sequence ID" value="VAW08857.1"/>
    <property type="molecule type" value="Genomic_DNA"/>
</dbReference>
<dbReference type="InterPro" id="IPR009619">
    <property type="entry name" value="CrgA"/>
</dbReference>
<evidence type="ECO:0000256" key="2">
    <source>
        <dbReference type="ARBA" id="ARBA00022692"/>
    </source>
</evidence>
<evidence type="ECO:0000256" key="1">
    <source>
        <dbReference type="ARBA" id="ARBA00022475"/>
    </source>
</evidence>
<accession>A0A3B0T680</accession>
<evidence type="ECO:0008006" key="8">
    <source>
        <dbReference type="Google" id="ProtNLM"/>
    </source>
</evidence>
<organism evidence="7">
    <name type="scientific">hydrothermal vent metagenome</name>
    <dbReference type="NCBI Taxonomy" id="652676"/>
    <lineage>
        <taxon>unclassified sequences</taxon>
        <taxon>metagenomes</taxon>
        <taxon>ecological metagenomes</taxon>
    </lineage>
</organism>
<reference evidence="7" key="1">
    <citation type="submission" date="2018-06" db="EMBL/GenBank/DDBJ databases">
        <authorList>
            <person name="Zhirakovskaya E."/>
        </authorList>
    </citation>
    <scope>NUCLEOTIDE SEQUENCE</scope>
</reference>
<feature type="transmembrane region" description="Helical" evidence="6">
    <location>
        <begin position="63"/>
        <end position="80"/>
    </location>
</feature>